<dbReference type="PANTHER" id="PTHR43265">
    <property type="entry name" value="ESTERASE ESTD"/>
    <property type="match status" value="1"/>
</dbReference>
<protein>
    <recommendedName>
        <fullName evidence="3">Alpha/beta hydrolase family protein</fullName>
    </recommendedName>
</protein>
<dbReference type="EMBL" id="FOEF01000001">
    <property type="protein sequence ID" value="SEO52181.1"/>
    <property type="molecule type" value="Genomic_DNA"/>
</dbReference>
<dbReference type="Proteomes" id="UP000198582">
    <property type="component" value="Unassembled WGS sequence"/>
</dbReference>
<name>A0A1H8QDV2_9PSEU</name>
<evidence type="ECO:0008006" key="3">
    <source>
        <dbReference type="Google" id="ProtNLM"/>
    </source>
</evidence>
<dbReference type="InterPro" id="IPR029058">
    <property type="entry name" value="AB_hydrolase_fold"/>
</dbReference>
<evidence type="ECO:0000313" key="2">
    <source>
        <dbReference type="Proteomes" id="UP000198582"/>
    </source>
</evidence>
<dbReference type="GO" id="GO:0052689">
    <property type="term" value="F:carboxylic ester hydrolase activity"/>
    <property type="evidence" value="ECO:0007669"/>
    <property type="project" value="TreeGrafter"/>
</dbReference>
<dbReference type="RefSeq" id="WP_245787092.1">
    <property type="nucleotide sequence ID" value="NZ_FOEF01000001.1"/>
</dbReference>
<reference evidence="1 2" key="1">
    <citation type="submission" date="2016-10" db="EMBL/GenBank/DDBJ databases">
        <authorList>
            <person name="de Groot N.N."/>
        </authorList>
    </citation>
    <scope>NUCLEOTIDE SEQUENCE [LARGE SCALE GENOMIC DNA]</scope>
    <source>
        <strain evidence="1 2">DSM 44993</strain>
    </source>
</reference>
<accession>A0A1H8QDV2</accession>
<proteinExistence type="predicted"/>
<organism evidence="1 2">
    <name type="scientific">Amycolatopsis saalfeldensis</name>
    <dbReference type="NCBI Taxonomy" id="394193"/>
    <lineage>
        <taxon>Bacteria</taxon>
        <taxon>Bacillati</taxon>
        <taxon>Actinomycetota</taxon>
        <taxon>Actinomycetes</taxon>
        <taxon>Pseudonocardiales</taxon>
        <taxon>Pseudonocardiaceae</taxon>
        <taxon>Amycolatopsis</taxon>
    </lineage>
</organism>
<gene>
    <name evidence="1" type="ORF">SAMN04489732_101307</name>
</gene>
<dbReference type="STRING" id="394193.SAMN04489732_101307"/>
<keyword evidence="2" id="KW-1185">Reference proteome</keyword>
<sequence>MVSVPVTCERGGFTVVMPVDGAGMVHGLRLTPPRYAAPRKFTEQEVTVGSGPLVVPGTVTLPRGRGPWPGVVLLTAGPFDRDLAAGPNKPFKGLAWGLAGRGVAVVGFDKVNHVHGEVAAEPGFTMVDEYVLHAVAAVRLLQAVVRVARFARPTSRSGRGPRPVTGDPGRRAALRSADVAGWPAPREGKLARLVRGLKH</sequence>
<dbReference type="Gene3D" id="3.40.50.1820">
    <property type="entry name" value="alpha/beta hydrolase"/>
    <property type="match status" value="1"/>
</dbReference>
<dbReference type="SUPFAM" id="SSF53474">
    <property type="entry name" value="alpha/beta-Hydrolases"/>
    <property type="match status" value="1"/>
</dbReference>
<evidence type="ECO:0000313" key="1">
    <source>
        <dbReference type="EMBL" id="SEO52181.1"/>
    </source>
</evidence>
<dbReference type="PANTHER" id="PTHR43265:SF1">
    <property type="entry name" value="ESTERASE ESTD"/>
    <property type="match status" value="1"/>
</dbReference>
<dbReference type="InterPro" id="IPR053145">
    <property type="entry name" value="AB_hydrolase_Est10"/>
</dbReference>
<dbReference type="AlphaFoldDB" id="A0A1H8QDV2"/>